<accession>A0AAE1EFD6</accession>
<dbReference type="AlphaFoldDB" id="A0AAE1EFD6"/>
<dbReference type="Proteomes" id="UP001286313">
    <property type="component" value="Unassembled WGS sequence"/>
</dbReference>
<proteinExistence type="predicted"/>
<gene>
    <name evidence="1" type="ORF">Pcinc_043023</name>
</gene>
<evidence type="ECO:0000313" key="1">
    <source>
        <dbReference type="EMBL" id="KAK3850259.1"/>
    </source>
</evidence>
<name>A0AAE1EFD6_PETCI</name>
<sequence>MKTWPPQPYSDNDLPDYVLCKEILSVTFPSSSSTGCRASSVKPGAVLGNYTGVCAAVSSSQTRHLISWAGRMCEASRRSV</sequence>
<reference evidence="1" key="1">
    <citation type="submission" date="2023-10" db="EMBL/GenBank/DDBJ databases">
        <title>Genome assemblies of two species of porcelain crab, Petrolisthes cinctipes and Petrolisthes manimaculis (Anomura: Porcellanidae).</title>
        <authorList>
            <person name="Angst P."/>
        </authorList>
    </citation>
    <scope>NUCLEOTIDE SEQUENCE</scope>
    <source>
        <strain evidence="1">PB745_01</strain>
        <tissue evidence="1">Gill</tissue>
    </source>
</reference>
<organism evidence="1 2">
    <name type="scientific">Petrolisthes cinctipes</name>
    <name type="common">Flat porcelain crab</name>
    <dbReference type="NCBI Taxonomy" id="88211"/>
    <lineage>
        <taxon>Eukaryota</taxon>
        <taxon>Metazoa</taxon>
        <taxon>Ecdysozoa</taxon>
        <taxon>Arthropoda</taxon>
        <taxon>Crustacea</taxon>
        <taxon>Multicrustacea</taxon>
        <taxon>Malacostraca</taxon>
        <taxon>Eumalacostraca</taxon>
        <taxon>Eucarida</taxon>
        <taxon>Decapoda</taxon>
        <taxon>Pleocyemata</taxon>
        <taxon>Anomura</taxon>
        <taxon>Galatheoidea</taxon>
        <taxon>Porcellanidae</taxon>
        <taxon>Petrolisthes</taxon>
    </lineage>
</organism>
<dbReference type="EMBL" id="JAWQEG010008469">
    <property type="protein sequence ID" value="KAK3850259.1"/>
    <property type="molecule type" value="Genomic_DNA"/>
</dbReference>
<protein>
    <submittedName>
        <fullName evidence="1">Uncharacterized protein</fullName>
    </submittedName>
</protein>
<evidence type="ECO:0000313" key="2">
    <source>
        <dbReference type="Proteomes" id="UP001286313"/>
    </source>
</evidence>
<keyword evidence="2" id="KW-1185">Reference proteome</keyword>
<comment type="caution">
    <text evidence="1">The sequence shown here is derived from an EMBL/GenBank/DDBJ whole genome shotgun (WGS) entry which is preliminary data.</text>
</comment>